<dbReference type="KEGG" id="rno:305467"/>
<evidence type="ECO:0000313" key="3">
    <source>
        <dbReference type="Ensembl" id="ENSRNOP00000037698.5"/>
    </source>
</evidence>
<accession>D3ZTG6</accession>
<dbReference type="Reactome" id="R-RNO-8854518">
    <property type="pathway name" value="AURKA Activation by TPX2"/>
</dbReference>
<dbReference type="GO" id="GO:0005814">
    <property type="term" value="C:centriole"/>
    <property type="evidence" value="ECO:0000266"/>
    <property type="project" value="RGD"/>
</dbReference>
<protein>
    <submittedName>
        <fullName evidence="3">SFI1 centrin binding protein</fullName>
    </submittedName>
</protein>
<dbReference type="Reactome" id="R-RNO-380284">
    <property type="pathway name" value="Loss of proteins required for interphase microtubule organization from the centrosome"/>
</dbReference>
<name>D3ZTG6_RAT</name>
<evidence type="ECO:0000313" key="4">
    <source>
        <dbReference type="Proteomes" id="UP000002494"/>
    </source>
</evidence>
<dbReference type="STRING" id="10116.ENSRNOP00000037698"/>
<dbReference type="GlyGen" id="D3ZTG6">
    <property type="glycosylation" value="1 site"/>
</dbReference>
<dbReference type="AGR" id="RGD:1560636"/>
<dbReference type="GO" id="GO:0019902">
    <property type="term" value="F:phosphatase binding"/>
    <property type="evidence" value="ECO:0000266"/>
    <property type="project" value="RGD"/>
</dbReference>
<gene>
    <name evidence="3 5" type="primary">Sfi1</name>
</gene>
<dbReference type="GeneTree" id="ENSGT00940000154110"/>
<dbReference type="InParanoid" id="D3ZTG6"/>
<dbReference type="RefSeq" id="NP_001178611.1">
    <property type="nucleotide sequence ID" value="NM_001191682.1"/>
</dbReference>
<organism evidence="3 4">
    <name type="scientific">Rattus norvegicus</name>
    <name type="common">Rat</name>
    <dbReference type="NCBI Taxonomy" id="10116"/>
    <lineage>
        <taxon>Eukaryota</taxon>
        <taxon>Metazoa</taxon>
        <taxon>Chordata</taxon>
        <taxon>Craniata</taxon>
        <taxon>Vertebrata</taxon>
        <taxon>Euteleostomi</taxon>
        <taxon>Mammalia</taxon>
        <taxon>Eutheria</taxon>
        <taxon>Euarchontoglires</taxon>
        <taxon>Glires</taxon>
        <taxon>Rodentia</taxon>
        <taxon>Myomorpha</taxon>
        <taxon>Muroidea</taxon>
        <taxon>Muridae</taxon>
        <taxon>Murinae</taxon>
        <taxon>Rattus</taxon>
    </lineage>
</organism>
<dbReference type="OMA" id="RCENNEE"/>
<feature type="region of interest" description="Disordered" evidence="2">
    <location>
        <begin position="986"/>
        <end position="1052"/>
    </location>
</feature>
<dbReference type="Reactome" id="R-RNO-380270">
    <property type="pathway name" value="Recruitment of mitotic centrosome proteins and complexes"/>
</dbReference>
<dbReference type="eggNOG" id="KOG4775">
    <property type="taxonomic scope" value="Eukaryota"/>
</dbReference>
<dbReference type="RefSeq" id="XP_063129255.1">
    <property type="nucleotide sequence ID" value="XM_063273185.1"/>
</dbReference>
<dbReference type="GeneID" id="305467"/>
<feature type="coiled-coil region" evidence="1">
    <location>
        <begin position="1166"/>
        <end position="1193"/>
    </location>
</feature>
<feature type="compositionally biased region" description="Polar residues" evidence="2">
    <location>
        <begin position="1096"/>
        <end position="1112"/>
    </location>
</feature>
<dbReference type="Reactome" id="R-RNO-380320">
    <property type="pathway name" value="Recruitment of NuMA to mitotic centrosomes"/>
</dbReference>
<dbReference type="Proteomes" id="UP000002494">
    <property type="component" value="Chromosome 14"/>
</dbReference>
<dbReference type="CTD" id="9814"/>
<keyword evidence="1" id="KW-0175">Coiled coil</keyword>
<dbReference type="OrthoDB" id="195843at2759"/>
<feature type="region of interest" description="Disordered" evidence="2">
    <location>
        <begin position="1067"/>
        <end position="1112"/>
    </location>
</feature>
<dbReference type="Reactome" id="R-RNO-380259">
    <property type="pathway name" value="Loss of Nlp from mitotic centrosomes"/>
</dbReference>
<keyword evidence="4" id="KW-1185">Reference proteome</keyword>
<dbReference type="Bgee" id="ENSRNOG00000018412">
    <property type="expression patterns" value="Expressed in pancreas and 19 other cell types or tissues"/>
</dbReference>
<reference evidence="3" key="3">
    <citation type="submission" date="2025-09" db="UniProtKB">
        <authorList>
            <consortium name="Ensembl"/>
        </authorList>
    </citation>
    <scope>IDENTIFICATION</scope>
    <source>
        <strain evidence="3">Brown Norway</strain>
    </source>
</reference>
<dbReference type="SMR" id="D3ZTG6"/>
<sequence>MEKKIGFRSFRDGVVKKPCSPKALPLKKSSAFSGIQRELTRSCHSSYYQSSQSWTPQRLRELRVRCVARKFLYLWMRVTFGRVTPSRARFFHEQKILRKVFGEWREEWWVSQREWKLCVRADCHYRYYLYNLIFQNWKSFVYQQREMRKRFQRAEHHDMKQKMRHAWKSWLIYMVARRTKFRMKSTALEFRRRSVLCFWWNKWRWRLGRVHAEQALHAAAVKHRALSLQLQAWLRWQEQLLISQRERRKVATAVRHHQRWQKQRTLKAWLKYLRICRVKRWQNEMAVQFHRITVLQIHFCDWQWAWEWRQSLSAHQALVAKLARKMVLRRAFAHWKHYMLLQEEEAAQREAAAEHHQHCLLHSCFRAFKDNVTRARLKRMRKSLAHQLRDTTLLHRFWNLWQSRVEQREERVQPPSLLAAQSHYRMTVLRKCVRVWLQYVHKRRCLQSLQARALGHFQQRALPAAFYTWYRVWRWHQQRRTLHTRAVRFHREALEKQVFALWRQKVSQHREIRLAERMAMLQAEQQLLRRFWFVWHQRAAACHQERQRQAMAIAHHHSGLLRRAFCIWRESTQGFRMERMGRAQASHFHSVRLLCWAWSKWREGLALRMEEQQKLKRAALHSQRTLLHRALQKWLVYQDRMRSVLQEVAARERQHNRQLLWWVLHRWRENTMARLDGAKKTSQARVHYNRTLCSKVLVQWREVTSVKIYYRQKEAAALREARKALDRGRLRTWLQRWQVCRQREAQQTFRLQQAAQHHRRQLLAGAMARWKAYHLCCVRKKFLQRQAAQLLAQRLGRACFCQWRKQLAVRKQEQWGTARALWFWAFSLQAKVWAAWLGFVLEKRRKKARLEQAMQAYHQQLLQEGATRLLRFTAGMKALRQQLQAQQQVQAAHSLHCAVRHCAELWKKKVLGPDKTSQPPAPIAFSRRVTFKDFSLSGLAAEAGDAPLSQGVLGSLAVAAGEPFIPELNEARPSRKQPRRPSFLLERVQSQRSPERCTLGEQQLQKTPEKGQSMAPPGGSSLTRPFLPVVRPNVSGPKLPPTASPGLELLPPSSFMPHGVRDAARVSTKPSISGPQPWGCPSLTRDPDPHLLLPGDSTSTRTGPGYGSETTGHTELEAELEGIQQQLQHYQTTKQNLWSCQRQANSLRRWLELSQEEPSCEDLHLEEQVKTELEEVELQIQQLAKELEAQRQPVGTCIARVRALRRALC</sequence>
<dbReference type="PANTHER" id="PTHR22028:SF4">
    <property type="entry name" value="PROTEIN SFI1 HOMOLOG"/>
    <property type="match status" value="1"/>
</dbReference>
<dbReference type="InterPro" id="IPR052270">
    <property type="entry name" value="CACF_protein"/>
</dbReference>
<evidence type="ECO:0000256" key="2">
    <source>
        <dbReference type="SAM" id="MobiDB-lite"/>
    </source>
</evidence>
<dbReference type="HOGENOM" id="CLU_007965_0_0_1"/>
<dbReference type="RGD" id="1560636">
    <property type="gene designation" value="Sfi1"/>
</dbReference>
<dbReference type="Ensembl" id="ENSRNOT00000036848.8">
    <property type="protein sequence ID" value="ENSRNOP00000037698.5"/>
    <property type="gene ID" value="ENSRNOG00000018412.9"/>
</dbReference>
<reference evidence="3" key="1">
    <citation type="submission" date="2024-01" db="EMBL/GenBank/DDBJ databases">
        <title>GRCr8: a new rat reference genome assembly contstructed from accurate long reads and long range scaffolding.</title>
        <authorList>
            <person name="Doris P.A."/>
            <person name="Kalbfleisch T."/>
            <person name="Li K."/>
            <person name="Howe K."/>
            <person name="Wood J."/>
        </authorList>
    </citation>
    <scope>NUCLEOTIDE SEQUENCE [LARGE SCALE GENOMIC DNA]</scope>
    <source>
        <strain evidence="3">Brown Norway</strain>
    </source>
</reference>
<reference evidence="3" key="2">
    <citation type="submission" date="2025-08" db="UniProtKB">
        <authorList>
            <consortium name="Ensembl"/>
        </authorList>
    </citation>
    <scope>IDENTIFICATION</scope>
    <source>
        <strain evidence="3">Brown Norway</strain>
    </source>
</reference>
<dbReference type="Reactome" id="R-RNO-5620912">
    <property type="pathway name" value="Anchoring of the basal body to the plasma membrane"/>
</dbReference>
<dbReference type="PaxDb" id="10116-ENSRNOP00000037698"/>
<evidence type="ECO:0000313" key="5">
    <source>
        <dbReference type="RGD" id="1560636"/>
    </source>
</evidence>
<dbReference type="FunCoup" id="D3ZTG6">
    <property type="interactions" value="1221"/>
</dbReference>
<dbReference type="Reactome" id="R-RNO-2565942">
    <property type="pathway name" value="Regulation of PLK1 Activity at G2/M Transition"/>
</dbReference>
<dbReference type="AlphaFoldDB" id="D3ZTG6"/>
<proteinExistence type="predicted"/>
<evidence type="ECO:0000256" key="1">
    <source>
        <dbReference type="SAM" id="Coils"/>
    </source>
</evidence>
<dbReference type="PANTHER" id="PTHR22028">
    <property type="entry name" value="SFI1 SPINDLE BODY DOMAIN-CONTAINING PROTEIN-RELATED"/>
    <property type="match status" value="1"/>
</dbReference>